<dbReference type="SFLD" id="SFLDG01082">
    <property type="entry name" value="B12-binding_domain_containing"/>
    <property type="match status" value="1"/>
</dbReference>
<reference evidence="3" key="1">
    <citation type="submission" date="2016-12" db="EMBL/GenBank/DDBJ databases">
        <authorList>
            <person name="Varghese N."/>
            <person name="Submissions S."/>
        </authorList>
    </citation>
    <scope>NUCLEOTIDE SEQUENCE [LARGE SCALE GENOMIC DNA]</scope>
    <source>
        <strain evidence="3">DSM 13020</strain>
    </source>
</reference>
<dbReference type="OrthoDB" id="9806827at2"/>
<dbReference type="InterPro" id="IPR045784">
    <property type="entry name" value="Radical_SAM_N2"/>
</dbReference>
<dbReference type="Pfam" id="PF04055">
    <property type="entry name" value="Radical_SAM"/>
    <property type="match status" value="1"/>
</dbReference>
<dbReference type="RefSeq" id="WP_072759876.1">
    <property type="nucleotide sequence ID" value="NZ_FRDJ01000007.1"/>
</dbReference>
<evidence type="ECO:0000313" key="3">
    <source>
        <dbReference type="Proteomes" id="UP000184207"/>
    </source>
</evidence>
<dbReference type="CDD" id="cd01335">
    <property type="entry name" value="Radical_SAM"/>
    <property type="match status" value="1"/>
</dbReference>
<proteinExistence type="predicted"/>
<dbReference type="PROSITE" id="PS51918">
    <property type="entry name" value="RADICAL_SAM"/>
    <property type="match status" value="1"/>
</dbReference>
<protein>
    <submittedName>
        <fullName evidence="2">Radical SAM superfamily enzyme YgiQ, UPF0313 family</fullName>
    </submittedName>
</protein>
<evidence type="ECO:0000259" key="1">
    <source>
        <dbReference type="PROSITE" id="PS51918"/>
    </source>
</evidence>
<dbReference type="PANTHER" id="PTHR42731">
    <property type="entry name" value="SLL1084 PROTEIN"/>
    <property type="match status" value="1"/>
</dbReference>
<feature type="domain" description="Radical SAM core" evidence="1">
    <location>
        <begin position="215"/>
        <end position="437"/>
    </location>
</feature>
<dbReference type="SMART" id="SM00729">
    <property type="entry name" value="Elp3"/>
    <property type="match status" value="1"/>
</dbReference>
<organism evidence="2 3">
    <name type="scientific">Fervidobacterium gondwanense DSM 13020</name>
    <dbReference type="NCBI Taxonomy" id="1121883"/>
    <lineage>
        <taxon>Bacteria</taxon>
        <taxon>Thermotogati</taxon>
        <taxon>Thermotogota</taxon>
        <taxon>Thermotogae</taxon>
        <taxon>Thermotogales</taxon>
        <taxon>Fervidobacteriaceae</taxon>
        <taxon>Fervidobacterium</taxon>
    </lineage>
</organism>
<evidence type="ECO:0000313" key="2">
    <source>
        <dbReference type="EMBL" id="SHN64283.1"/>
    </source>
</evidence>
<dbReference type="InterPro" id="IPR007197">
    <property type="entry name" value="rSAM"/>
</dbReference>
<dbReference type="PANTHER" id="PTHR42731:SF5">
    <property type="entry name" value="RADICAL SAM DOMAIN PROTEIN"/>
    <property type="match status" value="1"/>
</dbReference>
<dbReference type="GO" id="GO:0051536">
    <property type="term" value="F:iron-sulfur cluster binding"/>
    <property type="evidence" value="ECO:0007669"/>
    <property type="project" value="InterPro"/>
</dbReference>
<accession>A0A1M7T0J7</accession>
<dbReference type="STRING" id="1121883.SAMN02745226_01435"/>
<keyword evidence="3" id="KW-1185">Reference proteome</keyword>
<dbReference type="Gene3D" id="3.80.30.20">
    <property type="entry name" value="tm_1862 like domain"/>
    <property type="match status" value="1"/>
</dbReference>
<dbReference type="GO" id="GO:0003824">
    <property type="term" value="F:catalytic activity"/>
    <property type="evidence" value="ECO:0007669"/>
    <property type="project" value="InterPro"/>
</dbReference>
<dbReference type="Pfam" id="PF19864">
    <property type="entry name" value="Radical_SAM_N2"/>
    <property type="match status" value="1"/>
</dbReference>
<dbReference type="EMBL" id="FRDJ01000007">
    <property type="protein sequence ID" value="SHN64283.1"/>
    <property type="molecule type" value="Genomic_DNA"/>
</dbReference>
<gene>
    <name evidence="2" type="ORF">SAMN02745226_01435</name>
</gene>
<dbReference type="InterPro" id="IPR006638">
    <property type="entry name" value="Elp3/MiaA/NifB-like_rSAM"/>
</dbReference>
<dbReference type="SUPFAM" id="SSF102114">
    <property type="entry name" value="Radical SAM enzymes"/>
    <property type="match status" value="1"/>
</dbReference>
<sequence>MRRPRDSESFKEYNFVLNYQKSEAEIFKLKGNLQKVALIFPNSYKIASGSLAWSWIQNLLTKNNLNVQRFFYEDWFSKFYSLEEQVPIDEFQIWLFTFQFENDLINIARMLKKKGIPLSFQQRESYHPIIIIGGPVTLFNHRIVEDIADFVFIGDLECCSNQFSEALSLDNKEEIENNLLKIPQIYSKKYRKTNYENCIGNLSPIPMAHYITPHSPFKNKLLIEIGRGCIRRCAFCVTGYTKKPVKFAKLDDFIETLDRFKHHEFGLISATITDYPYLDELLDYIENNEIRFSVSSMRVDKVNEKLLKLLRITDHHSFTVAPEGISQKMRDIMLKDLSTEQIVKGLEIGRKVGFENVKFYYIIGLEEETEEDYKELIEFLNQVLKLGYKEVSVSINPLVPKLSTPFANRKMIDKKEYEKRTAYIKKSVPKGVKLNFESYKSMKIQYEISHLNGNESIRYVQEKFEE</sequence>
<dbReference type="InterPro" id="IPR023404">
    <property type="entry name" value="rSAM_horseshoe"/>
</dbReference>
<name>A0A1M7T0J7_FERGO</name>
<dbReference type="InterPro" id="IPR058240">
    <property type="entry name" value="rSAM_sf"/>
</dbReference>
<dbReference type="AlphaFoldDB" id="A0A1M7T0J7"/>
<dbReference type="SFLD" id="SFLDS00029">
    <property type="entry name" value="Radical_SAM"/>
    <property type="match status" value="1"/>
</dbReference>
<dbReference type="Proteomes" id="UP000184207">
    <property type="component" value="Unassembled WGS sequence"/>
</dbReference>